<keyword evidence="2" id="KW-1185">Reference proteome</keyword>
<gene>
    <name evidence="1" type="ORF">FWK35_00031988</name>
</gene>
<proteinExistence type="predicted"/>
<accession>A0A6G0VIE5</accession>
<evidence type="ECO:0000313" key="1">
    <source>
        <dbReference type="EMBL" id="KAF0688718.1"/>
    </source>
</evidence>
<sequence>MSQYRFSRMAAVKLTVRSPILASKPAVPLVSVVCPSAIRTWVGCPYCGLPCVCAIVGLTYDFCAWESSSAVTKPDLNSSSTVGRDKWFSTAISESSVADCTAITMVFVSFTSVLRLHSDGARSLAATTHYLEKFQVWTGDICDDAERVDARLMVISPSVLPKIGGVGVGVCVCGGGGGADRCPPTHLAFPEAGAFAGQSLFQCGPPQYLHGSRGCGLPAVPSRGHGACGWRGVRDCPRLPCSGIVNGCGGGSSGVSIIVAIWRRFANVLGRCSRMCVR</sequence>
<dbReference type="EMBL" id="VUJU01016578">
    <property type="protein sequence ID" value="KAF0688718.1"/>
    <property type="molecule type" value="Genomic_DNA"/>
</dbReference>
<organism evidence="1 2">
    <name type="scientific">Aphis craccivora</name>
    <name type="common">Cowpea aphid</name>
    <dbReference type="NCBI Taxonomy" id="307492"/>
    <lineage>
        <taxon>Eukaryota</taxon>
        <taxon>Metazoa</taxon>
        <taxon>Ecdysozoa</taxon>
        <taxon>Arthropoda</taxon>
        <taxon>Hexapoda</taxon>
        <taxon>Insecta</taxon>
        <taxon>Pterygota</taxon>
        <taxon>Neoptera</taxon>
        <taxon>Paraneoptera</taxon>
        <taxon>Hemiptera</taxon>
        <taxon>Sternorrhyncha</taxon>
        <taxon>Aphidomorpha</taxon>
        <taxon>Aphidoidea</taxon>
        <taxon>Aphididae</taxon>
        <taxon>Aphidini</taxon>
        <taxon>Aphis</taxon>
        <taxon>Aphis</taxon>
    </lineage>
</organism>
<protein>
    <submittedName>
        <fullName evidence="1">Uncharacterized protein</fullName>
    </submittedName>
</protein>
<dbReference type="AlphaFoldDB" id="A0A6G0VIE5"/>
<name>A0A6G0VIE5_APHCR</name>
<reference evidence="1 2" key="1">
    <citation type="submission" date="2019-08" db="EMBL/GenBank/DDBJ databases">
        <title>Whole genome of Aphis craccivora.</title>
        <authorList>
            <person name="Voronova N.V."/>
            <person name="Shulinski R.S."/>
            <person name="Bandarenka Y.V."/>
            <person name="Zhorov D.G."/>
            <person name="Warner D."/>
        </authorList>
    </citation>
    <scope>NUCLEOTIDE SEQUENCE [LARGE SCALE GENOMIC DNA]</scope>
    <source>
        <strain evidence="1">180601</strain>
        <tissue evidence="1">Whole Body</tissue>
    </source>
</reference>
<dbReference type="Proteomes" id="UP000478052">
    <property type="component" value="Unassembled WGS sequence"/>
</dbReference>
<evidence type="ECO:0000313" key="2">
    <source>
        <dbReference type="Proteomes" id="UP000478052"/>
    </source>
</evidence>
<comment type="caution">
    <text evidence="1">The sequence shown here is derived from an EMBL/GenBank/DDBJ whole genome shotgun (WGS) entry which is preliminary data.</text>
</comment>